<dbReference type="SUPFAM" id="SSF49401">
    <property type="entry name" value="Bacterial adhesins"/>
    <property type="match status" value="1"/>
</dbReference>
<comment type="similarity">
    <text evidence="2">Belongs to the fimbrial protein family.</text>
</comment>
<dbReference type="InterPro" id="IPR050263">
    <property type="entry name" value="Bact_Fimbrial_Adh_Pro"/>
</dbReference>
<dbReference type="PANTHER" id="PTHR33420:SF12">
    <property type="entry name" value="FIMBRIN-LIKE PROTEIN FIMI-RELATED"/>
    <property type="match status" value="1"/>
</dbReference>
<dbReference type="Pfam" id="PF00419">
    <property type="entry name" value="Fimbrial"/>
    <property type="match status" value="1"/>
</dbReference>
<dbReference type="InterPro" id="IPR000259">
    <property type="entry name" value="Adhesion_dom_fimbrial"/>
</dbReference>
<feature type="chain" id="PRO_5026056727" evidence="5">
    <location>
        <begin position="31"/>
        <end position="359"/>
    </location>
</feature>
<evidence type="ECO:0000313" key="7">
    <source>
        <dbReference type="EMBL" id="QHG63922.1"/>
    </source>
</evidence>
<evidence type="ECO:0000256" key="1">
    <source>
        <dbReference type="ARBA" id="ARBA00004561"/>
    </source>
</evidence>
<dbReference type="GO" id="GO:0043709">
    <property type="term" value="P:cell adhesion involved in single-species biofilm formation"/>
    <property type="evidence" value="ECO:0007669"/>
    <property type="project" value="TreeGrafter"/>
</dbReference>
<evidence type="ECO:0000256" key="5">
    <source>
        <dbReference type="SAM" id="SignalP"/>
    </source>
</evidence>
<feature type="domain" description="Fimbrial-type adhesion" evidence="6">
    <location>
        <begin position="207"/>
        <end position="358"/>
    </location>
</feature>
<evidence type="ECO:0000256" key="2">
    <source>
        <dbReference type="ARBA" id="ARBA00006671"/>
    </source>
</evidence>
<dbReference type="InterPro" id="IPR008966">
    <property type="entry name" value="Adhesion_dom_sf"/>
</dbReference>
<evidence type="ECO:0000256" key="4">
    <source>
        <dbReference type="ARBA" id="ARBA00023263"/>
    </source>
</evidence>
<comment type="subcellular location">
    <subcellularLocation>
        <location evidence="1">Fimbrium</location>
    </subcellularLocation>
</comment>
<name>A0A6I6XE62_PSEPU</name>
<dbReference type="AlphaFoldDB" id="A0A6I6XE62"/>
<dbReference type="InterPro" id="IPR036937">
    <property type="entry name" value="Adhesion_dom_fimbrial_sf"/>
</dbReference>
<dbReference type="PANTHER" id="PTHR33420">
    <property type="entry name" value="FIMBRIAL SUBUNIT ELFA-RELATED"/>
    <property type="match status" value="1"/>
</dbReference>
<organism evidence="7 8">
    <name type="scientific">Pseudomonas putida</name>
    <name type="common">Arthrobacter siderocapsulatus</name>
    <dbReference type="NCBI Taxonomy" id="303"/>
    <lineage>
        <taxon>Bacteria</taxon>
        <taxon>Pseudomonadati</taxon>
        <taxon>Pseudomonadota</taxon>
        <taxon>Gammaproteobacteria</taxon>
        <taxon>Pseudomonadales</taxon>
        <taxon>Pseudomonadaceae</taxon>
        <taxon>Pseudomonas</taxon>
    </lineage>
</organism>
<dbReference type="Proteomes" id="UP000464480">
    <property type="component" value="Chromosome"/>
</dbReference>
<keyword evidence="3 5" id="KW-0732">Signal</keyword>
<dbReference type="EMBL" id="CP026115">
    <property type="protein sequence ID" value="QHG63922.1"/>
    <property type="molecule type" value="Genomic_DNA"/>
</dbReference>
<evidence type="ECO:0000313" key="8">
    <source>
        <dbReference type="Proteomes" id="UP000464480"/>
    </source>
</evidence>
<dbReference type="RefSeq" id="WP_159409379.1">
    <property type="nucleotide sequence ID" value="NZ_CP026115.2"/>
</dbReference>
<sequence>MSTIGCLAPRPMAAVACALALGLLCGEVQARCEWTEGPANLPFLYDFDGQTLWVPRDAEIGYEIANRTFVITNRNNSQMECFNEPPLPTTISMPASTAIAVGVPVRGQRPSESVLRTNVDGIGAIISLGFPFDGSSSNTFTSDDATQTIPYNGSMRGSTGFAAPLKQLFGRVRLVKTGPIATGDQFVDKEMFRGATNDKGKVMDFTLQARVKQAQCTLLANPVSEDPVTFDDRELADFTGPGPITSSEKDFSIRLSDCDDHSTAPTAYAHIELQGTKGSMALDAKRGIFSLGTGSTAAGFGIQILHGDGRELPLEEAVSVKRLQLPVTQLEFKARYYQLDPTVTPGLAKAALSFTVSYR</sequence>
<dbReference type="Gene3D" id="2.60.40.3310">
    <property type="match status" value="1"/>
</dbReference>
<evidence type="ECO:0000259" key="6">
    <source>
        <dbReference type="Pfam" id="PF00419"/>
    </source>
</evidence>
<keyword evidence="4" id="KW-0281">Fimbrium</keyword>
<gene>
    <name evidence="7" type="ORF">C2H86_05585</name>
</gene>
<reference evidence="7 8" key="1">
    <citation type="submission" date="2020-02" db="EMBL/GenBank/DDBJ databases">
        <title>Pseudomonas Putida W5 Complete Genome Assembly.</title>
        <authorList>
            <person name="Yuan Z.-C."/>
            <person name="Shaw G.A."/>
            <person name="Cusano A.D."/>
            <person name="Caddey B.J."/>
            <person name="Weselowski B.J."/>
        </authorList>
    </citation>
    <scope>NUCLEOTIDE SEQUENCE [LARGE SCALE GENOMIC DNA]</scope>
    <source>
        <strain evidence="7 8">W5</strain>
    </source>
</reference>
<dbReference type="GO" id="GO:0009289">
    <property type="term" value="C:pilus"/>
    <property type="evidence" value="ECO:0007669"/>
    <property type="project" value="UniProtKB-SubCell"/>
</dbReference>
<evidence type="ECO:0000256" key="3">
    <source>
        <dbReference type="ARBA" id="ARBA00022729"/>
    </source>
</evidence>
<accession>A0A6I6XE62</accession>
<dbReference type="Gene3D" id="2.60.40.1090">
    <property type="entry name" value="Fimbrial-type adhesion domain"/>
    <property type="match status" value="1"/>
</dbReference>
<feature type="signal peptide" evidence="5">
    <location>
        <begin position="1"/>
        <end position="30"/>
    </location>
</feature>
<protein>
    <submittedName>
        <fullName evidence="7">Type 1 fimbrial protein</fullName>
    </submittedName>
</protein>
<proteinExistence type="inferred from homology"/>